<keyword evidence="3" id="KW-1185">Reference proteome</keyword>
<feature type="region of interest" description="Disordered" evidence="1">
    <location>
        <begin position="48"/>
        <end position="67"/>
    </location>
</feature>
<evidence type="ECO:0008006" key="4">
    <source>
        <dbReference type="Google" id="ProtNLM"/>
    </source>
</evidence>
<dbReference type="PANTHER" id="PTHR47211">
    <property type="entry name" value="TRIHELIX TRANSCRIPTION FACTOR ASR3"/>
    <property type="match status" value="1"/>
</dbReference>
<dbReference type="AlphaFoldDB" id="A0ABD3GQ11"/>
<sequence>MWTSECVDSSGLHDEPQRKKRRHLGEGDFPGGLSNSLEYDGSLRRETVSRDGQVDYQQRQQPNLSSTDEICALEYEVGEDEIAENGEPTESQGLQIQIPNTTILFPDTIAVENGSIEVDDDDIRQRELIPEFDPEENGNSLFTDELRAAVEEGTELQFPLVMSAGNEPRLSADEAQLLVISNHDAKEIAGEGLPLLPAAPSANGAHEMDTGNLDVMGFKLYAALQQQQQGSSYLPAADATQDIQDGRRTKPQFLSPGRAHGVDRGSHQCRKRWSNLAADFKKIRNWHKQSGVEPYWSMRGDSRRKNKLPGTFDPEVYADMEAASDSNISFKKRKVIPPVIAENGGEHEDDPLASVLESSGRAMQAALAKNIQAQIEAHNQNSELDRVQRKEQSDSLVGVLGLLAESLARIAEKI</sequence>
<feature type="region of interest" description="Disordered" evidence="1">
    <location>
        <begin position="1"/>
        <end position="41"/>
    </location>
</feature>
<dbReference type="Proteomes" id="UP001633002">
    <property type="component" value="Unassembled WGS sequence"/>
</dbReference>
<proteinExistence type="predicted"/>
<evidence type="ECO:0000313" key="2">
    <source>
        <dbReference type="EMBL" id="KAL3680781.1"/>
    </source>
</evidence>
<comment type="caution">
    <text evidence="2">The sequence shown here is derived from an EMBL/GenBank/DDBJ whole genome shotgun (WGS) entry which is preliminary data.</text>
</comment>
<evidence type="ECO:0000256" key="1">
    <source>
        <dbReference type="SAM" id="MobiDB-lite"/>
    </source>
</evidence>
<organism evidence="2 3">
    <name type="scientific">Riccia sorocarpa</name>
    <dbReference type="NCBI Taxonomy" id="122646"/>
    <lineage>
        <taxon>Eukaryota</taxon>
        <taxon>Viridiplantae</taxon>
        <taxon>Streptophyta</taxon>
        <taxon>Embryophyta</taxon>
        <taxon>Marchantiophyta</taxon>
        <taxon>Marchantiopsida</taxon>
        <taxon>Marchantiidae</taxon>
        <taxon>Marchantiales</taxon>
        <taxon>Ricciaceae</taxon>
        <taxon>Riccia</taxon>
    </lineage>
</organism>
<dbReference type="PANTHER" id="PTHR47211:SF2">
    <property type="entry name" value="TRIHELIX TRANSCRIPTION FACTOR ASR3"/>
    <property type="match status" value="1"/>
</dbReference>
<evidence type="ECO:0000313" key="3">
    <source>
        <dbReference type="Proteomes" id="UP001633002"/>
    </source>
</evidence>
<feature type="compositionally biased region" description="Polar residues" evidence="1">
    <location>
        <begin position="55"/>
        <end position="67"/>
    </location>
</feature>
<protein>
    <recommendedName>
        <fullName evidence="4">Myb-like domain-containing protein</fullName>
    </recommendedName>
</protein>
<dbReference type="EMBL" id="JBJQOH010000007">
    <property type="protein sequence ID" value="KAL3680781.1"/>
    <property type="molecule type" value="Genomic_DNA"/>
</dbReference>
<reference evidence="2 3" key="1">
    <citation type="submission" date="2024-09" db="EMBL/GenBank/DDBJ databases">
        <title>Chromosome-scale assembly of Riccia sorocarpa.</title>
        <authorList>
            <person name="Paukszto L."/>
        </authorList>
    </citation>
    <scope>NUCLEOTIDE SEQUENCE [LARGE SCALE GENOMIC DNA]</scope>
    <source>
        <strain evidence="2">LP-2024</strain>
        <tissue evidence="2">Aerial parts of the thallus</tissue>
    </source>
</reference>
<name>A0ABD3GQ11_9MARC</name>
<gene>
    <name evidence="2" type="ORF">R1sor_023737</name>
</gene>
<accession>A0ABD3GQ11</accession>